<gene>
    <name evidence="16" type="ORF">KP79_PYT10295</name>
</gene>
<keyword evidence="9" id="KW-0832">Ubl conjugation</keyword>
<keyword evidence="17" id="KW-1185">Reference proteome</keyword>
<dbReference type="InterPro" id="IPR017907">
    <property type="entry name" value="Znf_RING_CS"/>
</dbReference>
<feature type="zinc finger region" description="TRAF-type" evidence="11">
    <location>
        <begin position="137"/>
        <end position="185"/>
    </location>
</feature>
<keyword evidence="16" id="KW-0675">Receptor</keyword>
<evidence type="ECO:0000259" key="13">
    <source>
        <dbReference type="PROSITE" id="PS50144"/>
    </source>
</evidence>
<dbReference type="InterPro" id="IPR013010">
    <property type="entry name" value="Znf_SIAH"/>
</dbReference>
<dbReference type="Gene3D" id="2.60.210.10">
    <property type="entry name" value="Apoptosis, Tumor Necrosis Factor Receptor Associated Protein 2, Chain A"/>
    <property type="match status" value="1"/>
</dbReference>
<dbReference type="PIRSF" id="PIRSF015614">
    <property type="entry name" value="TRAF"/>
    <property type="match status" value="1"/>
</dbReference>
<name>A0A210QD35_MIZYE</name>
<dbReference type="PROSITE" id="PS50145">
    <property type="entry name" value="ZF_TRAF"/>
    <property type="match status" value="2"/>
</dbReference>
<feature type="domain" description="TRAF-type" evidence="14">
    <location>
        <begin position="193"/>
        <end position="250"/>
    </location>
</feature>
<comment type="caution">
    <text evidence="16">The sequence shown here is derived from an EMBL/GenBank/DDBJ whole genome shotgun (WGS) entry which is preliminary data.</text>
</comment>
<dbReference type="STRING" id="6573.A0A210QD35"/>
<dbReference type="GO" id="GO:0006915">
    <property type="term" value="P:apoptotic process"/>
    <property type="evidence" value="ECO:0007669"/>
    <property type="project" value="UniProtKB-KW"/>
</dbReference>
<feature type="zinc finger region" description="TRAF-type" evidence="11">
    <location>
        <begin position="193"/>
        <end position="250"/>
    </location>
</feature>
<feature type="domain" description="SIAH-type" evidence="15">
    <location>
        <begin position="113"/>
        <end position="173"/>
    </location>
</feature>
<dbReference type="Pfam" id="PF21355">
    <property type="entry name" value="TRAF-mep_MATH"/>
    <property type="match status" value="1"/>
</dbReference>
<dbReference type="SUPFAM" id="SSF49599">
    <property type="entry name" value="TRAF domain-like"/>
    <property type="match status" value="3"/>
</dbReference>
<keyword evidence="6" id="KW-0677">Repeat</keyword>
<feature type="domain" description="TRAF-type" evidence="14">
    <location>
        <begin position="137"/>
        <end position="185"/>
    </location>
</feature>
<dbReference type="InterPro" id="IPR001293">
    <property type="entry name" value="Znf_TRAF"/>
</dbReference>
<evidence type="ECO:0000313" key="17">
    <source>
        <dbReference type="Proteomes" id="UP000242188"/>
    </source>
</evidence>
<evidence type="ECO:0000259" key="15">
    <source>
        <dbReference type="PROSITE" id="PS51081"/>
    </source>
</evidence>
<dbReference type="FunFam" id="2.60.210.10:FF:000001">
    <property type="entry name" value="TNF receptor-associated factor"/>
    <property type="match status" value="1"/>
</dbReference>
<dbReference type="InterPro" id="IPR013083">
    <property type="entry name" value="Znf_RING/FYVE/PHD"/>
</dbReference>
<dbReference type="InterPro" id="IPR008974">
    <property type="entry name" value="TRAF-like"/>
</dbReference>
<evidence type="ECO:0000313" key="16">
    <source>
        <dbReference type="EMBL" id="OWF46640.1"/>
    </source>
</evidence>
<keyword evidence="2" id="KW-0963">Cytoplasm</keyword>
<keyword evidence="5 11" id="KW-0479">Metal-binding</keyword>
<dbReference type="GO" id="GO:0042981">
    <property type="term" value="P:regulation of apoptotic process"/>
    <property type="evidence" value="ECO:0007669"/>
    <property type="project" value="InterPro"/>
</dbReference>
<evidence type="ECO:0000259" key="14">
    <source>
        <dbReference type="PROSITE" id="PS50145"/>
    </source>
</evidence>
<dbReference type="PANTHER" id="PTHR10131:SF153">
    <property type="entry name" value="RING-TYPE DOMAIN-CONTAINING PROTEIN"/>
    <property type="match status" value="1"/>
</dbReference>
<keyword evidence="7 11" id="KW-0863">Zinc-finger</keyword>
<keyword evidence="10 12" id="KW-0175">Coiled coil</keyword>
<dbReference type="Gene3D" id="3.30.40.10">
    <property type="entry name" value="Zinc/RING finger domain, C3HC4 (zinc finger)"/>
    <property type="match status" value="3"/>
</dbReference>
<evidence type="ECO:0000256" key="7">
    <source>
        <dbReference type="ARBA" id="ARBA00022771"/>
    </source>
</evidence>
<dbReference type="GO" id="GO:0009898">
    <property type="term" value="C:cytoplasmic side of plasma membrane"/>
    <property type="evidence" value="ECO:0007669"/>
    <property type="project" value="TreeGrafter"/>
</dbReference>
<dbReference type="SUPFAM" id="SSF57953">
    <property type="entry name" value="Trimerization domain of TRAF"/>
    <property type="match status" value="1"/>
</dbReference>
<dbReference type="SUPFAM" id="SSF57850">
    <property type="entry name" value="RING/U-box"/>
    <property type="match status" value="1"/>
</dbReference>
<evidence type="ECO:0000256" key="12">
    <source>
        <dbReference type="SAM" id="Coils"/>
    </source>
</evidence>
<dbReference type="GO" id="GO:0005737">
    <property type="term" value="C:cytoplasm"/>
    <property type="evidence" value="ECO:0007669"/>
    <property type="project" value="UniProtKB-SubCell"/>
</dbReference>
<evidence type="ECO:0000256" key="3">
    <source>
        <dbReference type="ARBA" id="ARBA00022499"/>
    </source>
</evidence>
<organism evidence="16 17">
    <name type="scientific">Mizuhopecten yessoensis</name>
    <name type="common">Japanese scallop</name>
    <name type="synonym">Patinopecten yessoensis</name>
    <dbReference type="NCBI Taxonomy" id="6573"/>
    <lineage>
        <taxon>Eukaryota</taxon>
        <taxon>Metazoa</taxon>
        <taxon>Spiralia</taxon>
        <taxon>Lophotrochozoa</taxon>
        <taxon>Mollusca</taxon>
        <taxon>Bivalvia</taxon>
        <taxon>Autobranchia</taxon>
        <taxon>Pteriomorphia</taxon>
        <taxon>Pectinida</taxon>
        <taxon>Pectinoidea</taxon>
        <taxon>Pectinidae</taxon>
        <taxon>Mizuhopecten</taxon>
    </lineage>
</organism>
<dbReference type="PROSITE" id="PS00518">
    <property type="entry name" value="ZF_RING_1"/>
    <property type="match status" value="1"/>
</dbReference>
<keyword evidence="3" id="KW-1017">Isopeptide bond</keyword>
<evidence type="ECO:0000256" key="2">
    <source>
        <dbReference type="ARBA" id="ARBA00022490"/>
    </source>
</evidence>
<dbReference type="InterPro" id="IPR012227">
    <property type="entry name" value="TNF_rcpt-assoc_TRAF_met"/>
</dbReference>
<dbReference type="GO" id="GO:0005164">
    <property type="term" value="F:tumor necrosis factor receptor binding"/>
    <property type="evidence" value="ECO:0007669"/>
    <property type="project" value="TreeGrafter"/>
</dbReference>
<dbReference type="Proteomes" id="UP000242188">
    <property type="component" value="Unassembled WGS sequence"/>
</dbReference>
<dbReference type="OrthoDB" id="5947827at2759"/>
<accession>A0A210QD35</accession>
<evidence type="ECO:0000256" key="5">
    <source>
        <dbReference type="ARBA" id="ARBA00022723"/>
    </source>
</evidence>
<dbReference type="AlphaFoldDB" id="A0A210QD35"/>
<feature type="domain" description="MATH" evidence="13">
    <location>
        <begin position="422"/>
        <end position="567"/>
    </location>
</feature>
<dbReference type="PANTHER" id="PTHR10131">
    <property type="entry name" value="TNF RECEPTOR ASSOCIATED FACTOR"/>
    <property type="match status" value="1"/>
</dbReference>
<dbReference type="GO" id="GO:0043122">
    <property type="term" value="P:regulation of canonical NF-kappaB signal transduction"/>
    <property type="evidence" value="ECO:0007669"/>
    <property type="project" value="TreeGrafter"/>
</dbReference>
<comment type="subcellular location">
    <subcellularLocation>
        <location evidence="1">Cytoplasm</location>
    </subcellularLocation>
</comment>
<evidence type="ECO:0000256" key="6">
    <source>
        <dbReference type="ARBA" id="ARBA00022737"/>
    </source>
</evidence>
<evidence type="ECO:0000256" key="1">
    <source>
        <dbReference type="ARBA" id="ARBA00004496"/>
    </source>
</evidence>
<dbReference type="Pfam" id="PF02176">
    <property type="entry name" value="zf-TRAF"/>
    <property type="match status" value="1"/>
</dbReference>
<reference evidence="16 17" key="1">
    <citation type="journal article" date="2017" name="Nat. Ecol. Evol.">
        <title>Scallop genome provides insights into evolution of bilaterian karyotype and development.</title>
        <authorList>
            <person name="Wang S."/>
            <person name="Zhang J."/>
            <person name="Jiao W."/>
            <person name="Li J."/>
            <person name="Xun X."/>
            <person name="Sun Y."/>
            <person name="Guo X."/>
            <person name="Huan P."/>
            <person name="Dong B."/>
            <person name="Zhang L."/>
            <person name="Hu X."/>
            <person name="Sun X."/>
            <person name="Wang J."/>
            <person name="Zhao C."/>
            <person name="Wang Y."/>
            <person name="Wang D."/>
            <person name="Huang X."/>
            <person name="Wang R."/>
            <person name="Lv J."/>
            <person name="Li Y."/>
            <person name="Zhang Z."/>
            <person name="Liu B."/>
            <person name="Lu W."/>
            <person name="Hui Y."/>
            <person name="Liang J."/>
            <person name="Zhou Z."/>
            <person name="Hou R."/>
            <person name="Li X."/>
            <person name="Liu Y."/>
            <person name="Li H."/>
            <person name="Ning X."/>
            <person name="Lin Y."/>
            <person name="Zhao L."/>
            <person name="Xing Q."/>
            <person name="Dou J."/>
            <person name="Li Y."/>
            <person name="Mao J."/>
            <person name="Guo H."/>
            <person name="Dou H."/>
            <person name="Li T."/>
            <person name="Mu C."/>
            <person name="Jiang W."/>
            <person name="Fu Q."/>
            <person name="Fu X."/>
            <person name="Miao Y."/>
            <person name="Liu J."/>
            <person name="Yu Q."/>
            <person name="Li R."/>
            <person name="Liao H."/>
            <person name="Li X."/>
            <person name="Kong Y."/>
            <person name="Jiang Z."/>
            <person name="Chourrout D."/>
            <person name="Li R."/>
            <person name="Bao Z."/>
        </authorList>
    </citation>
    <scope>NUCLEOTIDE SEQUENCE [LARGE SCALE GENOMIC DNA]</scope>
    <source>
        <strain evidence="16 17">PY_sf001</strain>
    </source>
</reference>
<evidence type="ECO:0000256" key="11">
    <source>
        <dbReference type="PROSITE-ProRule" id="PRU00207"/>
    </source>
</evidence>
<evidence type="ECO:0000256" key="9">
    <source>
        <dbReference type="ARBA" id="ARBA00022843"/>
    </source>
</evidence>
<feature type="coiled-coil region" evidence="12">
    <location>
        <begin position="317"/>
        <end position="344"/>
    </location>
</feature>
<keyword evidence="4" id="KW-0053">Apoptosis</keyword>
<keyword evidence="8 11" id="KW-0862">Zinc</keyword>
<protein>
    <submittedName>
        <fullName evidence="16">TNF receptor-associated factor 3</fullName>
    </submittedName>
</protein>
<proteinExistence type="predicted"/>
<evidence type="ECO:0000256" key="8">
    <source>
        <dbReference type="ARBA" id="ARBA00022833"/>
    </source>
</evidence>
<sequence>MLQTLNKQREGPKFKMAISLGSMSSASIPMQQTPVGNPDFVKLDPKYKCLKCRKVLRDAVQTLCGHRMCEICAFKAFDEPPPIRCPGNEDTCVPILQKEEIFRDPSARREIRTLPVYCTYKNQGCQLEMQWKQLEEHELSCEYKPVQCSFVRNGCGVCTIIQKLEEHLKECEYRNITCTFCRDDIIFNQKQEHESAKCRKFPIPCPNGCGIEKLPRDEMREHEPECPKKPIHCKFTNVGCEFSGSKEDVKKHEQESIDHHLQLTTVYTASIDLQSMEIRREIQDISASRESYKRTVDLCLKEVTTVKDGLEVSKMAVKDMKLKAVALTERVIHLERRVEDLAKKDTVEKQGRDIQTLRDGQTNISDRVTQIERNGLGGGQGEGVPGNVANQLQNHERQIGLMDVRVAELDLRLQIHETASFNGVLMWKIRDYARRKQEAITGRTLSLYSQPFYTSQFGYKMCARVYLNGDGMGKGTHMSLFFVVMRGDFDTLLPWPFQQKVNMMLLDQDTGARHLSDTFRPDPNSNSFRRPQTEMNIASGCPLFVSHTVLETRTYLHEDTIFIKIDVDINGINPP</sequence>
<dbReference type="InterPro" id="IPR002083">
    <property type="entry name" value="MATH/TRAF_dom"/>
</dbReference>
<dbReference type="SMART" id="SM00061">
    <property type="entry name" value="MATH"/>
    <property type="match status" value="1"/>
</dbReference>
<dbReference type="GO" id="GO:0008270">
    <property type="term" value="F:zinc ion binding"/>
    <property type="evidence" value="ECO:0007669"/>
    <property type="project" value="UniProtKB-KW"/>
</dbReference>
<dbReference type="EMBL" id="NEDP02004116">
    <property type="protein sequence ID" value="OWF46640.1"/>
    <property type="molecule type" value="Genomic_DNA"/>
</dbReference>
<evidence type="ECO:0000256" key="4">
    <source>
        <dbReference type="ARBA" id="ARBA00022703"/>
    </source>
</evidence>
<dbReference type="PROSITE" id="PS51081">
    <property type="entry name" value="ZF_SIAH"/>
    <property type="match status" value="1"/>
</dbReference>
<dbReference type="PROSITE" id="PS50144">
    <property type="entry name" value="MATH"/>
    <property type="match status" value="1"/>
</dbReference>
<evidence type="ECO:0000256" key="10">
    <source>
        <dbReference type="ARBA" id="ARBA00023054"/>
    </source>
</evidence>
<dbReference type="InterPro" id="IPR049342">
    <property type="entry name" value="TRAF1-6_MATH_dom"/>
</dbReference>
<dbReference type="GO" id="GO:0007165">
    <property type="term" value="P:signal transduction"/>
    <property type="evidence" value="ECO:0007669"/>
    <property type="project" value="InterPro"/>
</dbReference>